<dbReference type="InterPro" id="IPR002110">
    <property type="entry name" value="Ankyrin_rpt"/>
</dbReference>
<name>Q0CZ09_ASPTN</name>
<gene>
    <name evidence="4" type="ORF">ATEG_01075</name>
</gene>
<sequence>MPPTLLSLPSKLLQAIADQVSFEHDLNALTQSHPRLDEILTPYIRARKDRQERSKLLIFAIKSSKPPQLSQLLLRDGADPTVRVEMEQGKTALHFAAETGQTVVARVLLAHQRSLLDIRDGIGQTPLMCAAKGGHEAVVRTLRSTKYGPADVALRDCKKRSALWYAAHGGNVTIVQMLLDTGKIDPKCADFDGLTPFACAAREGHSLYGHAEVVQLLLATGKVQLNARDRSGMTPLMWAAKCRRIPVVKLLLSTGQVQVDFDLRELRKGASLFGLREESDLPLLELLNAYKRDNS</sequence>
<dbReference type="OMA" id="ESSALWW"/>
<dbReference type="PROSITE" id="PS50297">
    <property type="entry name" value="ANK_REP_REGION"/>
    <property type="match status" value="2"/>
</dbReference>
<dbReference type="RefSeq" id="XP_001208440.1">
    <property type="nucleotide sequence ID" value="XM_001208440.1"/>
</dbReference>
<dbReference type="VEuPathDB" id="FungiDB:ATEG_01075"/>
<feature type="repeat" description="ANK" evidence="3">
    <location>
        <begin position="231"/>
        <end position="255"/>
    </location>
</feature>
<dbReference type="PANTHER" id="PTHR24173:SF74">
    <property type="entry name" value="ANKYRIN REPEAT DOMAIN-CONTAINING PROTEIN 16"/>
    <property type="match status" value="1"/>
</dbReference>
<dbReference type="OrthoDB" id="20872at2759"/>
<dbReference type="STRING" id="341663.Q0CZ09"/>
<keyword evidence="2 3" id="KW-0040">ANK repeat</keyword>
<organism evidence="4 5">
    <name type="scientific">Aspergillus terreus (strain NIH 2624 / FGSC A1156)</name>
    <dbReference type="NCBI Taxonomy" id="341663"/>
    <lineage>
        <taxon>Eukaryota</taxon>
        <taxon>Fungi</taxon>
        <taxon>Dikarya</taxon>
        <taxon>Ascomycota</taxon>
        <taxon>Pezizomycotina</taxon>
        <taxon>Eurotiomycetes</taxon>
        <taxon>Eurotiomycetidae</taxon>
        <taxon>Eurotiales</taxon>
        <taxon>Aspergillaceae</taxon>
        <taxon>Aspergillus</taxon>
        <taxon>Aspergillus subgen. Circumdati</taxon>
    </lineage>
</organism>
<feature type="repeat" description="ANK" evidence="3">
    <location>
        <begin position="88"/>
        <end position="109"/>
    </location>
</feature>
<reference evidence="5" key="1">
    <citation type="submission" date="2005-09" db="EMBL/GenBank/DDBJ databases">
        <title>Annotation of the Aspergillus terreus NIH2624 genome.</title>
        <authorList>
            <person name="Birren B.W."/>
            <person name="Lander E.S."/>
            <person name="Galagan J.E."/>
            <person name="Nusbaum C."/>
            <person name="Devon K."/>
            <person name="Henn M."/>
            <person name="Ma L.-J."/>
            <person name="Jaffe D.B."/>
            <person name="Butler J."/>
            <person name="Alvarez P."/>
            <person name="Gnerre S."/>
            <person name="Grabherr M."/>
            <person name="Kleber M."/>
            <person name="Mauceli E.W."/>
            <person name="Brockman W."/>
            <person name="Rounsley S."/>
            <person name="Young S.K."/>
            <person name="LaButti K."/>
            <person name="Pushparaj V."/>
            <person name="DeCaprio D."/>
            <person name="Crawford M."/>
            <person name="Koehrsen M."/>
            <person name="Engels R."/>
            <person name="Montgomery P."/>
            <person name="Pearson M."/>
            <person name="Howarth C."/>
            <person name="Larson L."/>
            <person name="Luoma S."/>
            <person name="White J."/>
            <person name="Alvarado L."/>
            <person name="Kodira C.D."/>
            <person name="Zeng Q."/>
            <person name="Oleary S."/>
            <person name="Yandava C."/>
            <person name="Denning D.W."/>
            <person name="Nierman W.C."/>
            <person name="Milne T."/>
            <person name="Madden K."/>
        </authorList>
    </citation>
    <scope>NUCLEOTIDE SEQUENCE [LARGE SCALE GENOMIC DNA]</scope>
    <source>
        <strain evidence="5">NIH 2624 / FGSC A1156</strain>
    </source>
</reference>
<keyword evidence="1" id="KW-0677">Repeat</keyword>
<evidence type="ECO:0000313" key="5">
    <source>
        <dbReference type="Proteomes" id="UP000007963"/>
    </source>
</evidence>
<dbReference type="PROSITE" id="PS50088">
    <property type="entry name" value="ANK_REPEAT"/>
    <property type="match status" value="2"/>
</dbReference>
<dbReference type="AlphaFoldDB" id="Q0CZ09"/>
<dbReference type="Pfam" id="PF12796">
    <property type="entry name" value="Ank_2"/>
    <property type="match status" value="3"/>
</dbReference>
<dbReference type="SUPFAM" id="SSF48403">
    <property type="entry name" value="Ankyrin repeat"/>
    <property type="match status" value="1"/>
</dbReference>
<dbReference type="PANTHER" id="PTHR24173">
    <property type="entry name" value="ANKYRIN REPEAT CONTAINING"/>
    <property type="match status" value="1"/>
</dbReference>
<evidence type="ECO:0000313" key="4">
    <source>
        <dbReference type="EMBL" id="EAU37832.1"/>
    </source>
</evidence>
<dbReference type="GeneID" id="4315764"/>
<evidence type="ECO:0000256" key="2">
    <source>
        <dbReference type="ARBA" id="ARBA00023043"/>
    </source>
</evidence>
<dbReference type="eggNOG" id="KOG0504">
    <property type="taxonomic scope" value="Eukaryota"/>
</dbReference>
<accession>Q0CZ09</accession>
<dbReference type="HOGENOM" id="CLU_000134_48_0_1"/>
<evidence type="ECO:0000256" key="3">
    <source>
        <dbReference type="PROSITE-ProRule" id="PRU00023"/>
    </source>
</evidence>
<protein>
    <submittedName>
        <fullName evidence="4">Uncharacterized protein</fullName>
    </submittedName>
</protein>
<dbReference type="Gene3D" id="1.25.40.20">
    <property type="entry name" value="Ankyrin repeat-containing domain"/>
    <property type="match status" value="3"/>
</dbReference>
<dbReference type="EMBL" id="CH476595">
    <property type="protein sequence ID" value="EAU37832.1"/>
    <property type="molecule type" value="Genomic_DNA"/>
</dbReference>
<dbReference type="InterPro" id="IPR036770">
    <property type="entry name" value="Ankyrin_rpt-contain_sf"/>
</dbReference>
<dbReference type="SMART" id="SM00248">
    <property type="entry name" value="ANK"/>
    <property type="match status" value="5"/>
</dbReference>
<proteinExistence type="predicted"/>
<dbReference type="Proteomes" id="UP000007963">
    <property type="component" value="Unassembled WGS sequence"/>
</dbReference>
<evidence type="ECO:0000256" key="1">
    <source>
        <dbReference type="ARBA" id="ARBA00022737"/>
    </source>
</evidence>